<dbReference type="InterPro" id="IPR001005">
    <property type="entry name" value="SANT/Myb"/>
</dbReference>
<evidence type="ECO:0000256" key="2">
    <source>
        <dbReference type="ARBA" id="ARBA00023125"/>
    </source>
</evidence>
<name>A0ABM3ISK1_ZIZJJ</name>
<evidence type="ECO:0000256" key="4">
    <source>
        <dbReference type="SAM" id="MobiDB-lite"/>
    </source>
</evidence>
<feature type="domain" description="Myb-like" evidence="5">
    <location>
        <begin position="10"/>
        <end position="62"/>
    </location>
</feature>
<evidence type="ECO:0000256" key="1">
    <source>
        <dbReference type="ARBA" id="ARBA00004123"/>
    </source>
</evidence>
<keyword evidence="2" id="KW-0238">DNA-binding</keyword>
<keyword evidence="7" id="KW-1185">Reference proteome</keyword>
<feature type="domain" description="HTH myb-type" evidence="6">
    <location>
        <begin position="14"/>
        <end position="62"/>
    </location>
</feature>
<organism evidence="7 8">
    <name type="scientific">Ziziphus jujuba</name>
    <name type="common">Chinese jujube</name>
    <name type="synonym">Ziziphus sativa</name>
    <dbReference type="NCBI Taxonomy" id="326968"/>
    <lineage>
        <taxon>Eukaryota</taxon>
        <taxon>Viridiplantae</taxon>
        <taxon>Streptophyta</taxon>
        <taxon>Embryophyta</taxon>
        <taxon>Tracheophyta</taxon>
        <taxon>Spermatophyta</taxon>
        <taxon>Magnoliopsida</taxon>
        <taxon>eudicotyledons</taxon>
        <taxon>Gunneridae</taxon>
        <taxon>Pentapetalae</taxon>
        <taxon>rosids</taxon>
        <taxon>fabids</taxon>
        <taxon>Rosales</taxon>
        <taxon>Rhamnaceae</taxon>
        <taxon>Paliureae</taxon>
        <taxon>Ziziphus</taxon>
    </lineage>
</organism>
<accession>A0ABM3ISK1</accession>
<evidence type="ECO:0000313" key="8">
    <source>
        <dbReference type="RefSeq" id="XP_048334641.2"/>
    </source>
</evidence>
<protein>
    <submittedName>
        <fullName evidence="8">Transcription factor MYB1</fullName>
    </submittedName>
</protein>
<evidence type="ECO:0000259" key="6">
    <source>
        <dbReference type="PROSITE" id="PS51294"/>
    </source>
</evidence>
<dbReference type="InterPro" id="IPR015495">
    <property type="entry name" value="Myb_TF_plants"/>
</dbReference>
<dbReference type="Proteomes" id="UP001652623">
    <property type="component" value="Chromosome 7"/>
</dbReference>
<dbReference type="GeneID" id="112492469"/>
<evidence type="ECO:0000313" key="7">
    <source>
        <dbReference type="Proteomes" id="UP001652623"/>
    </source>
</evidence>
<dbReference type="SMART" id="SM00717">
    <property type="entry name" value="SANT"/>
    <property type="match status" value="2"/>
</dbReference>
<feature type="region of interest" description="Disordered" evidence="4">
    <location>
        <begin position="143"/>
        <end position="168"/>
    </location>
</feature>
<dbReference type="SUPFAM" id="SSF46689">
    <property type="entry name" value="Homeodomain-like"/>
    <property type="match status" value="1"/>
</dbReference>
<keyword evidence="3" id="KW-0539">Nucleus</keyword>
<reference evidence="8" key="1">
    <citation type="submission" date="2025-08" db="UniProtKB">
        <authorList>
            <consortium name="RefSeq"/>
        </authorList>
    </citation>
    <scope>IDENTIFICATION</scope>
    <source>
        <tissue evidence="8">Seedling</tissue>
    </source>
</reference>
<dbReference type="PROSITE" id="PS50090">
    <property type="entry name" value="MYB_LIKE"/>
    <property type="match status" value="2"/>
</dbReference>
<gene>
    <name evidence="8" type="primary">LOC112492469</name>
</gene>
<dbReference type="PROSITE" id="PS51294">
    <property type="entry name" value="HTH_MYB"/>
    <property type="match status" value="2"/>
</dbReference>
<feature type="domain" description="HTH myb-type" evidence="6">
    <location>
        <begin position="63"/>
        <end position="117"/>
    </location>
</feature>
<dbReference type="PANTHER" id="PTHR47999:SF86">
    <property type="entry name" value="MYB-RELATED PROTEIN MYB4-LIKE"/>
    <property type="match status" value="1"/>
</dbReference>
<dbReference type="InterPro" id="IPR017930">
    <property type="entry name" value="Myb_dom"/>
</dbReference>
<dbReference type="Gene3D" id="1.10.10.60">
    <property type="entry name" value="Homeodomain-like"/>
    <property type="match status" value="2"/>
</dbReference>
<dbReference type="InterPro" id="IPR009057">
    <property type="entry name" value="Homeodomain-like_sf"/>
</dbReference>
<proteinExistence type="predicted"/>
<dbReference type="PANTHER" id="PTHR47999">
    <property type="entry name" value="TRANSCRIPTION FACTOR MYB8-RELATED-RELATED"/>
    <property type="match status" value="1"/>
</dbReference>
<evidence type="ECO:0000256" key="3">
    <source>
        <dbReference type="ARBA" id="ARBA00023242"/>
    </source>
</evidence>
<sequence length="312" mass="35026">MGRNPCSSKEGAFNKGAWTAHEDKILSEYVKIHGEGHWRNLPKKAGLNRCGKSCRLRWLNYLRPDIKRGNISPDEEELIIRLHKLLGNRWSLIAGRLPGRTDNEIKNYWNTNLGKKIQDRQISPGGYMRKSTSVETNSISEMSTSNITNNNNNSNNHSSSLPSAPSGMATHVVRTKAIKCTKVVVSNDPSPCLAHNVDHFDPDKHTSPSSLDAHHLSECYPVLLEANTLNGLSPSSFSTTTTTTSQEAFSSSTDFIMNFNSTEELFLSNLLNSDLFDYNDKYRNNRVLSTSLGDDQALMFSEDFLTPSWEYY</sequence>
<feature type="compositionally biased region" description="Low complexity" evidence="4">
    <location>
        <begin position="143"/>
        <end position="160"/>
    </location>
</feature>
<dbReference type="Pfam" id="PF00249">
    <property type="entry name" value="Myb_DNA-binding"/>
    <property type="match status" value="2"/>
</dbReference>
<dbReference type="RefSeq" id="XP_048334641.2">
    <property type="nucleotide sequence ID" value="XM_048478684.2"/>
</dbReference>
<feature type="domain" description="Myb-like" evidence="5">
    <location>
        <begin position="63"/>
        <end position="113"/>
    </location>
</feature>
<evidence type="ECO:0000259" key="5">
    <source>
        <dbReference type="PROSITE" id="PS50090"/>
    </source>
</evidence>
<comment type="subcellular location">
    <subcellularLocation>
        <location evidence="1">Nucleus</location>
    </subcellularLocation>
</comment>
<dbReference type="CDD" id="cd00167">
    <property type="entry name" value="SANT"/>
    <property type="match status" value="2"/>
</dbReference>